<dbReference type="Pfam" id="PF04614">
    <property type="entry name" value="Pex19"/>
    <property type="match status" value="1"/>
</dbReference>
<evidence type="ECO:0000256" key="1">
    <source>
        <dbReference type="SAM" id="MobiDB-lite"/>
    </source>
</evidence>
<dbReference type="PANTHER" id="PTHR12774">
    <property type="entry name" value="PEROXISOMAL BIOGENESIS FACTOR 19"/>
    <property type="match status" value="1"/>
</dbReference>
<dbReference type="EMBL" id="KQ085933">
    <property type="protein sequence ID" value="KLO15189.1"/>
    <property type="molecule type" value="Genomic_DNA"/>
</dbReference>
<organism evidence="2 3">
    <name type="scientific">Schizopora paradoxa</name>
    <dbReference type="NCBI Taxonomy" id="27342"/>
    <lineage>
        <taxon>Eukaryota</taxon>
        <taxon>Fungi</taxon>
        <taxon>Dikarya</taxon>
        <taxon>Basidiomycota</taxon>
        <taxon>Agaricomycotina</taxon>
        <taxon>Agaricomycetes</taxon>
        <taxon>Hymenochaetales</taxon>
        <taxon>Schizoporaceae</taxon>
        <taxon>Schizopora</taxon>
    </lineage>
</organism>
<feature type="compositionally biased region" description="Low complexity" evidence="1">
    <location>
        <begin position="26"/>
        <end position="38"/>
    </location>
</feature>
<dbReference type="STRING" id="27342.A0A0H2RTL3"/>
<feature type="compositionally biased region" description="Acidic residues" evidence="1">
    <location>
        <begin position="9"/>
        <end position="22"/>
    </location>
</feature>
<dbReference type="Gene3D" id="1.20.120.900">
    <property type="entry name" value="Pex19, mPTS binding domain"/>
    <property type="match status" value="1"/>
</dbReference>
<dbReference type="GO" id="GO:0005778">
    <property type="term" value="C:peroxisomal membrane"/>
    <property type="evidence" value="ECO:0007669"/>
    <property type="project" value="TreeGrafter"/>
</dbReference>
<dbReference type="GO" id="GO:0045046">
    <property type="term" value="P:protein import into peroxisome membrane"/>
    <property type="evidence" value="ECO:0007669"/>
    <property type="project" value="TreeGrafter"/>
</dbReference>
<feature type="compositionally biased region" description="Polar residues" evidence="1">
    <location>
        <begin position="42"/>
        <end position="54"/>
    </location>
</feature>
<name>A0A0H2RTL3_9AGAM</name>
<dbReference type="Proteomes" id="UP000053477">
    <property type="component" value="Unassembled WGS sequence"/>
</dbReference>
<dbReference type="InterPro" id="IPR038322">
    <property type="entry name" value="Pex19_C_sf"/>
</dbReference>
<keyword evidence="3" id="KW-1185">Reference proteome</keyword>
<reference evidence="2 3" key="1">
    <citation type="submission" date="2015-04" db="EMBL/GenBank/DDBJ databases">
        <title>Complete genome sequence of Schizopora paradoxa KUC8140, a cosmopolitan wood degrader in East Asia.</title>
        <authorList>
            <consortium name="DOE Joint Genome Institute"/>
            <person name="Min B."/>
            <person name="Park H."/>
            <person name="Jang Y."/>
            <person name="Kim J.-J."/>
            <person name="Kim K.H."/>
            <person name="Pangilinan J."/>
            <person name="Lipzen A."/>
            <person name="Riley R."/>
            <person name="Grigoriev I.V."/>
            <person name="Spatafora J.W."/>
            <person name="Choi I.-G."/>
        </authorList>
    </citation>
    <scope>NUCLEOTIDE SEQUENCE [LARGE SCALE GENOMIC DNA]</scope>
    <source>
        <strain evidence="2 3">KUC8140</strain>
    </source>
</reference>
<accession>A0A0H2RTL3</accession>
<protein>
    <submittedName>
        <fullName evidence="2">Pex19 protein</fullName>
    </submittedName>
</protein>
<dbReference type="AlphaFoldDB" id="A0A0H2RTL3"/>
<evidence type="ECO:0000313" key="3">
    <source>
        <dbReference type="Proteomes" id="UP000053477"/>
    </source>
</evidence>
<dbReference type="GO" id="GO:0033328">
    <property type="term" value="F:peroxisome membrane targeting sequence binding"/>
    <property type="evidence" value="ECO:0007669"/>
    <property type="project" value="TreeGrafter"/>
</dbReference>
<feature type="region of interest" description="Disordered" evidence="1">
    <location>
        <begin position="1"/>
        <end position="66"/>
    </location>
</feature>
<sequence length="320" mass="33937">MPPKPSVHDEEDDLDDLDDIVDQFDSSNAPPAPSSSKALNDLLSQTPGNSSTSKIPEGPPDELLDDDFQKALSNDMESLLRELALTNPGMSSASTQERATAFEKLLIDGLNNVDIDDEGAASTSSAQAKMGPVPPPSAASPASEDAFQRSIRQAMDKLKQSDSTLQSDATTAAAAGSDPLEALLGQLGGNLGDLDGTDDALQGMLEEMMGQLMSKEVLYEPLKELHDKFPAYIKENESKISSEDKERFSKQSACVSKVIAIFEDPDFKDGDSEKGAEIATLMNEMQSYGSPPSEIMGPLPPGLDFGPDGTPNVPEGCIVA</sequence>
<dbReference type="InParanoid" id="A0A0H2RTL3"/>
<dbReference type="InterPro" id="IPR006708">
    <property type="entry name" value="Pex19"/>
</dbReference>
<dbReference type="PANTHER" id="PTHR12774:SF2">
    <property type="entry name" value="PEROXISOMAL BIOGENESIS FACTOR 19"/>
    <property type="match status" value="1"/>
</dbReference>
<evidence type="ECO:0000313" key="2">
    <source>
        <dbReference type="EMBL" id="KLO15189.1"/>
    </source>
</evidence>
<feature type="region of interest" description="Disordered" evidence="1">
    <location>
        <begin position="114"/>
        <end position="147"/>
    </location>
</feature>
<proteinExistence type="predicted"/>
<dbReference type="OrthoDB" id="21292at2759"/>
<gene>
    <name evidence="2" type="ORF">SCHPADRAFT_871446</name>
</gene>
<feature type="region of interest" description="Disordered" evidence="1">
    <location>
        <begin position="287"/>
        <end position="311"/>
    </location>
</feature>